<dbReference type="EMBL" id="CP063310">
    <property type="protein sequence ID" value="QOS67450.1"/>
    <property type="molecule type" value="Genomic_DNA"/>
</dbReference>
<dbReference type="Gene3D" id="3.40.50.150">
    <property type="entry name" value="Vaccinia Virus protein VP39"/>
    <property type="match status" value="1"/>
</dbReference>
<feature type="domain" description="Methyltransferase type 11" evidence="1">
    <location>
        <begin position="60"/>
        <end position="155"/>
    </location>
</feature>
<evidence type="ECO:0000313" key="3">
    <source>
        <dbReference type="Proteomes" id="UP000478463"/>
    </source>
</evidence>
<gene>
    <name evidence="2" type="ORF">GS424_013105</name>
</gene>
<dbReference type="KEGG" id="egd:GS424_013105"/>
<organism evidence="2 3">
    <name type="scientific">Eggerthella guodeyinii</name>
    <dbReference type="NCBI Taxonomy" id="2690837"/>
    <lineage>
        <taxon>Bacteria</taxon>
        <taxon>Bacillati</taxon>
        <taxon>Actinomycetota</taxon>
        <taxon>Coriobacteriia</taxon>
        <taxon>Eggerthellales</taxon>
        <taxon>Eggerthellaceae</taxon>
        <taxon>Eggerthella</taxon>
    </lineage>
</organism>
<protein>
    <submittedName>
        <fullName evidence="2">Class I SAM-dependent methyltransferase</fullName>
    </submittedName>
</protein>
<keyword evidence="2" id="KW-0489">Methyltransferase</keyword>
<evidence type="ECO:0000313" key="2">
    <source>
        <dbReference type="EMBL" id="QOS67450.1"/>
    </source>
</evidence>
<dbReference type="Pfam" id="PF08241">
    <property type="entry name" value="Methyltransf_11"/>
    <property type="match status" value="1"/>
</dbReference>
<accession>A0A6L7ITC7</accession>
<name>A0A6L7ITC7_9ACTN</name>
<dbReference type="SUPFAM" id="SSF53335">
    <property type="entry name" value="S-adenosyl-L-methionine-dependent methyltransferases"/>
    <property type="match status" value="1"/>
</dbReference>
<keyword evidence="2" id="KW-0808">Transferase</keyword>
<dbReference type="InterPro" id="IPR013216">
    <property type="entry name" value="Methyltransf_11"/>
</dbReference>
<dbReference type="GO" id="GO:0032259">
    <property type="term" value="P:methylation"/>
    <property type="evidence" value="ECO:0007669"/>
    <property type="project" value="UniProtKB-KW"/>
</dbReference>
<dbReference type="RefSeq" id="WP_160942615.1">
    <property type="nucleotide sequence ID" value="NZ_CP063310.1"/>
</dbReference>
<reference evidence="2 3" key="1">
    <citation type="submission" date="2020-10" db="EMBL/GenBank/DDBJ databases">
        <title>Eggerthella sp. nov., isolated from human feces.</title>
        <authorList>
            <person name="Yajun G."/>
        </authorList>
    </citation>
    <scope>NUCLEOTIDE SEQUENCE [LARGE SCALE GENOMIC DNA]</scope>
    <source>
        <strain evidence="2 3">HF-1101</strain>
    </source>
</reference>
<dbReference type="InterPro" id="IPR029063">
    <property type="entry name" value="SAM-dependent_MTases_sf"/>
</dbReference>
<proteinExistence type="predicted"/>
<sequence length="255" mass="27432">MDGSVPESALLERSHAYWSQRAEEYSALHDASRHEALRDAFRALLRDLMPCVEGRPPRALDAGCGSGFMSLILAELGCDVTAVDFSEDMLAEAARNAARAGATSIAFQQADVQRLDFDEASFDFAVSRNVLWVLPDAAAAYAGVLRALRPGGVLVNIDANYGRAFNAAAEAGDEPVHPTQSAAQLRERNAIAADLPVTRAQRPAWDLATLLELGASEVRCFQDAERLLGIEAADRFSAQASAQERAALFIVSARK</sequence>
<dbReference type="PANTHER" id="PTHR43591">
    <property type="entry name" value="METHYLTRANSFERASE"/>
    <property type="match status" value="1"/>
</dbReference>
<dbReference type="AlphaFoldDB" id="A0A6L7ITC7"/>
<dbReference type="GO" id="GO:0008757">
    <property type="term" value="F:S-adenosylmethionine-dependent methyltransferase activity"/>
    <property type="evidence" value="ECO:0007669"/>
    <property type="project" value="InterPro"/>
</dbReference>
<dbReference type="Proteomes" id="UP000478463">
    <property type="component" value="Chromosome"/>
</dbReference>
<dbReference type="CDD" id="cd02440">
    <property type="entry name" value="AdoMet_MTases"/>
    <property type="match status" value="1"/>
</dbReference>
<evidence type="ECO:0000259" key="1">
    <source>
        <dbReference type="Pfam" id="PF08241"/>
    </source>
</evidence>